<proteinExistence type="predicted"/>
<dbReference type="Pfam" id="PF00565">
    <property type="entry name" value="SNase"/>
    <property type="match status" value="1"/>
</dbReference>
<accession>A0A699UU56</accession>
<evidence type="ECO:0000259" key="1">
    <source>
        <dbReference type="Pfam" id="PF00565"/>
    </source>
</evidence>
<dbReference type="AlphaFoldDB" id="A0A699UU56"/>
<sequence length="79" mass="8923">PNPDAFGREAKHFTELCVLHRDVNIVLEGLDNYSNFIGSVCYADGESAKDLAIELTENGYAKYAEWSASLIEEETRRRL</sequence>
<dbReference type="EMBL" id="BKCJ011354404">
    <property type="protein sequence ID" value="GFD24699.1"/>
    <property type="molecule type" value="Genomic_DNA"/>
</dbReference>
<name>A0A699UU56_TANCI</name>
<dbReference type="InterPro" id="IPR035437">
    <property type="entry name" value="SNase_OB-fold_sf"/>
</dbReference>
<organism evidence="2">
    <name type="scientific">Tanacetum cinerariifolium</name>
    <name type="common">Dalmatian daisy</name>
    <name type="synonym">Chrysanthemum cinerariifolium</name>
    <dbReference type="NCBI Taxonomy" id="118510"/>
    <lineage>
        <taxon>Eukaryota</taxon>
        <taxon>Viridiplantae</taxon>
        <taxon>Streptophyta</taxon>
        <taxon>Embryophyta</taxon>
        <taxon>Tracheophyta</taxon>
        <taxon>Spermatophyta</taxon>
        <taxon>Magnoliopsida</taxon>
        <taxon>eudicotyledons</taxon>
        <taxon>Gunneridae</taxon>
        <taxon>Pentapetalae</taxon>
        <taxon>asterids</taxon>
        <taxon>campanulids</taxon>
        <taxon>Asterales</taxon>
        <taxon>Asteraceae</taxon>
        <taxon>Asteroideae</taxon>
        <taxon>Anthemideae</taxon>
        <taxon>Anthemidinae</taxon>
        <taxon>Tanacetum</taxon>
    </lineage>
</organism>
<dbReference type="InterPro" id="IPR016071">
    <property type="entry name" value="Staphylococal_nuclease_OB-fold"/>
</dbReference>
<dbReference type="SUPFAM" id="SSF50199">
    <property type="entry name" value="Staphylococcal nuclease"/>
    <property type="match status" value="1"/>
</dbReference>
<dbReference type="Gene3D" id="2.40.50.90">
    <property type="match status" value="1"/>
</dbReference>
<gene>
    <name evidence="2" type="ORF">Tci_896668</name>
</gene>
<protein>
    <submittedName>
        <fullName evidence="2">Ribonuclease TUDOR 1-like</fullName>
    </submittedName>
</protein>
<feature type="non-terminal residue" evidence="2">
    <location>
        <position position="1"/>
    </location>
</feature>
<comment type="caution">
    <text evidence="2">The sequence shown here is derived from an EMBL/GenBank/DDBJ whole genome shotgun (WGS) entry which is preliminary data.</text>
</comment>
<feature type="non-terminal residue" evidence="2">
    <location>
        <position position="79"/>
    </location>
</feature>
<evidence type="ECO:0000313" key="2">
    <source>
        <dbReference type="EMBL" id="GFD24699.1"/>
    </source>
</evidence>
<feature type="domain" description="TNase-like" evidence="1">
    <location>
        <begin position="4"/>
        <end position="67"/>
    </location>
</feature>
<reference evidence="2" key="1">
    <citation type="journal article" date="2019" name="Sci. Rep.">
        <title>Draft genome of Tanacetum cinerariifolium, the natural source of mosquito coil.</title>
        <authorList>
            <person name="Yamashiro T."/>
            <person name="Shiraishi A."/>
            <person name="Satake H."/>
            <person name="Nakayama K."/>
        </authorList>
    </citation>
    <scope>NUCLEOTIDE SEQUENCE</scope>
</reference>